<dbReference type="PROSITE" id="PS00107">
    <property type="entry name" value="PROTEIN_KINASE_ATP"/>
    <property type="match status" value="1"/>
</dbReference>
<keyword evidence="5" id="KW-0802">TPR repeat</keyword>
<protein>
    <submittedName>
        <fullName evidence="8">Serine/threonine-protein kinase</fullName>
        <ecNumber evidence="8">2.7.11.1</ecNumber>
    </submittedName>
</protein>
<feature type="binding site" evidence="6">
    <location>
        <position position="116"/>
    </location>
    <ligand>
        <name>ATP</name>
        <dbReference type="ChEBI" id="CHEBI:30616"/>
    </ligand>
</feature>
<dbReference type="InterPro" id="IPR011009">
    <property type="entry name" value="Kinase-like_dom_sf"/>
</dbReference>
<keyword evidence="1 8" id="KW-0808">Transferase</keyword>
<dbReference type="SUPFAM" id="SSF48452">
    <property type="entry name" value="TPR-like"/>
    <property type="match status" value="2"/>
</dbReference>
<dbReference type="InterPro" id="IPR008271">
    <property type="entry name" value="Ser/Thr_kinase_AS"/>
</dbReference>
<dbReference type="Proteomes" id="UP000562027">
    <property type="component" value="Unassembled WGS sequence"/>
</dbReference>
<dbReference type="CDD" id="cd14014">
    <property type="entry name" value="STKc_PknB_like"/>
    <property type="match status" value="1"/>
</dbReference>
<evidence type="ECO:0000313" key="9">
    <source>
        <dbReference type="Proteomes" id="UP000562027"/>
    </source>
</evidence>
<dbReference type="GO" id="GO:0005524">
    <property type="term" value="F:ATP binding"/>
    <property type="evidence" value="ECO:0007669"/>
    <property type="project" value="UniProtKB-UniRule"/>
</dbReference>
<name>A0A840L7I5_9BURK</name>
<reference evidence="8 9" key="1">
    <citation type="submission" date="2020-08" db="EMBL/GenBank/DDBJ databases">
        <title>Functional genomics of gut bacteria from endangered species of beetles.</title>
        <authorList>
            <person name="Carlos-Shanley C."/>
        </authorList>
    </citation>
    <scope>NUCLEOTIDE SEQUENCE [LARGE SCALE GENOMIC DNA]</scope>
    <source>
        <strain evidence="8 9">S00239</strain>
    </source>
</reference>
<dbReference type="GO" id="GO:0004674">
    <property type="term" value="F:protein serine/threonine kinase activity"/>
    <property type="evidence" value="ECO:0007669"/>
    <property type="project" value="UniProtKB-EC"/>
</dbReference>
<feature type="domain" description="Protein kinase" evidence="7">
    <location>
        <begin position="85"/>
        <end position="331"/>
    </location>
</feature>
<dbReference type="PANTHER" id="PTHR43289:SF34">
    <property type="entry name" value="SERINE_THREONINE-PROTEIN KINASE YBDM-RELATED"/>
    <property type="match status" value="1"/>
</dbReference>
<keyword evidence="3 8" id="KW-0418">Kinase</keyword>
<keyword evidence="2 6" id="KW-0547">Nucleotide-binding</keyword>
<gene>
    <name evidence="8" type="ORF">HNP55_002254</name>
</gene>
<dbReference type="Pfam" id="PF00069">
    <property type="entry name" value="Pkinase"/>
    <property type="match status" value="1"/>
</dbReference>
<evidence type="ECO:0000256" key="4">
    <source>
        <dbReference type="ARBA" id="ARBA00022840"/>
    </source>
</evidence>
<evidence type="ECO:0000256" key="6">
    <source>
        <dbReference type="PROSITE-ProRule" id="PRU10141"/>
    </source>
</evidence>
<dbReference type="PANTHER" id="PTHR43289">
    <property type="entry name" value="MITOGEN-ACTIVATED PROTEIN KINASE KINASE KINASE 20-RELATED"/>
    <property type="match status" value="1"/>
</dbReference>
<evidence type="ECO:0000256" key="5">
    <source>
        <dbReference type="PROSITE-ProRule" id="PRU00339"/>
    </source>
</evidence>
<dbReference type="Pfam" id="PF13424">
    <property type="entry name" value="TPR_12"/>
    <property type="match status" value="1"/>
</dbReference>
<accession>A0A840L7I5</accession>
<proteinExistence type="predicted"/>
<evidence type="ECO:0000256" key="1">
    <source>
        <dbReference type="ARBA" id="ARBA00022679"/>
    </source>
</evidence>
<dbReference type="InterPro" id="IPR017441">
    <property type="entry name" value="Protein_kinase_ATP_BS"/>
</dbReference>
<dbReference type="InterPro" id="IPR019734">
    <property type="entry name" value="TPR_rpt"/>
</dbReference>
<dbReference type="InterPro" id="IPR011990">
    <property type="entry name" value="TPR-like_helical_dom_sf"/>
</dbReference>
<dbReference type="SMART" id="SM00220">
    <property type="entry name" value="S_TKc"/>
    <property type="match status" value="1"/>
</dbReference>
<dbReference type="SUPFAM" id="SSF56112">
    <property type="entry name" value="Protein kinase-like (PK-like)"/>
    <property type="match status" value="1"/>
</dbReference>
<dbReference type="SMART" id="SM00028">
    <property type="entry name" value="TPR"/>
    <property type="match status" value="3"/>
</dbReference>
<dbReference type="InterPro" id="IPR000719">
    <property type="entry name" value="Prot_kinase_dom"/>
</dbReference>
<dbReference type="PROSITE" id="PS50011">
    <property type="entry name" value="PROTEIN_KINASE_DOM"/>
    <property type="match status" value="1"/>
</dbReference>
<evidence type="ECO:0000259" key="7">
    <source>
        <dbReference type="PROSITE" id="PS50011"/>
    </source>
</evidence>
<keyword evidence="4 6" id="KW-0067">ATP-binding</keyword>
<dbReference type="RefSeq" id="WP_184299273.1">
    <property type="nucleotide sequence ID" value="NZ_JACHLP010000004.1"/>
</dbReference>
<feature type="repeat" description="TPR" evidence="5">
    <location>
        <begin position="636"/>
        <end position="669"/>
    </location>
</feature>
<evidence type="ECO:0000256" key="3">
    <source>
        <dbReference type="ARBA" id="ARBA00022777"/>
    </source>
</evidence>
<keyword evidence="9" id="KW-1185">Reference proteome</keyword>
<dbReference type="PROSITE" id="PS00108">
    <property type="entry name" value="PROTEIN_KINASE_ST"/>
    <property type="match status" value="1"/>
</dbReference>
<organism evidence="8 9">
    <name type="scientific">Roseateles oligotrophus</name>
    <dbReference type="NCBI Taxonomy" id="1769250"/>
    <lineage>
        <taxon>Bacteria</taxon>
        <taxon>Pseudomonadati</taxon>
        <taxon>Pseudomonadota</taxon>
        <taxon>Betaproteobacteria</taxon>
        <taxon>Burkholderiales</taxon>
        <taxon>Sphaerotilaceae</taxon>
        <taxon>Roseateles</taxon>
    </lineage>
</organism>
<dbReference type="Gene3D" id="1.25.40.10">
    <property type="entry name" value="Tetratricopeptide repeat domain"/>
    <property type="match status" value="2"/>
</dbReference>
<dbReference type="PROSITE" id="PS50005">
    <property type="entry name" value="TPR"/>
    <property type="match status" value="1"/>
</dbReference>
<comment type="caution">
    <text evidence="8">The sequence shown here is derived from an EMBL/GenBank/DDBJ whole genome shotgun (WGS) entry which is preliminary data.</text>
</comment>
<dbReference type="AlphaFoldDB" id="A0A840L7I5"/>
<dbReference type="EC" id="2.7.11.1" evidence="8"/>
<evidence type="ECO:0000256" key="2">
    <source>
        <dbReference type="ARBA" id="ARBA00022741"/>
    </source>
</evidence>
<sequence length="728" mass="79557">MSVQEDASPAEFTELKALFNELCELPDAAAQNARLDELKTPAPLKLRVLSLLAQQTGEQSRFARPLLETLAGGPELRVGDTVGAWRLVSVLGHGGMGQVYLAERSDGHYQQLAALKLLRSCNDEAALAQLAHERQILAGLNHPHIARLIDGGTTPRGRPYLVMDYVQGESLLRYALRQRLNLRELLNLFGMVCDALAYAHRQLILHCDIKPSNVLVDLDGRAMLLDFGVAQLQGGDGRAGSDTLAATPRYASPEQLAGRPASAASDVFGLGRLLQELLRCSPALLTSLGEGRQRELQAIAAKATHEDPEQRYLSVPELQADLQRFRQHRPLQALAPTRRYRSQKFLRRHWPAVSVASATLLLSSAFTWQVMEERDRAESARSAAAQVSDFMLNLFITNDPSFDVPAAKLLSEAQTQLEQGLGEQPEVQAQLYLSLGIVQKNRGELKTARQLLARGAEIERSLGGQNILAALHFQLGDTANQSGDYPQAMAAALEGLRLRQAMNPPNSNNVNASKAQAGFLSAMAGHAEQGLPLLEEALRQAEAERPGSHAHALALSYLSTLRREAADYPAAAELARRALDIRLKIDGPQHPRSIKMREDLALIRALMGAGAQGIAELQACIQQREEQSGKQHLSLARSWDLLGRAHSAAGQFEAAIQAHERARAMRERLGQQDSGVYHLGLLKLAQAQLQLGRKEAARLHLQAVLDYGFAPTQPSYQKARQAMALAES</sequence>
<evidence type="ECO:0000313" key="8">
    <source>
        <dbReference type="EMBL" id="MBB4843731.1"/>
    </source>
</evidence>
<dbReference type="Gene3D" id="3.30.200.20">
    <property type="entry name" value="Phosphorylase Kinase, domain 1"/>
    <property type="match status" value="1"/>
</dbReference>
<dbReference type="Gene3D" id="1.10.510.10">
    <property type="entry name" value="Transferase(Phosphotransferase) domain 1"/>
    <property type="match status" value="1"/>
</dbReference>
<dbReference type="EMBL" id="JACHLP010000004">
    <property type="protein sequence ID" value="MBB4843731.1"/>
    <property type="molecule type" value="Genomic_DNA"/>
</dbReference>